<dbReference type="GO" id="GO:0016787">
    <property type="term" value="F:hydrolase activity"/>
    <property type="evidence" value="ECO:0007669"/>
    <property type="project" value="UniProtKB-KW"/>
</dbReference>
<dbReference type="CDD" id="cd07729">
    <property type="entry name" value="AHL_lactonase_MBL-fold"/>
    <property type="match status" value="1"/>
</dbReference>
<keyword evidence="3" id="KW-0479">Metal-binding</keyword>
<feature type="domain" description="Metallo-beta-lactamase" evidence="6">
    <location>
        <begin position="36"/>
        <end position="259"/>
    </location>
</feature>
<dbReference type="InterPro" id="IPR036866">
    <property type="entry name" value="RibonucZ/Hydroxyglut_hydro"/>
</dbReference>
<keyword evidence="8" id="KW-1185">Reference proteome</keyword>
<dbReference type="InterPro" id="IPR051013">
    <property type="entry name" value="MBL_superfamily_lactonases"/>
</dbReference>
<dbReference type="PANTHER" id="PTHR42978:SF2">
    <property type="entry name" value="102 KBASES UNSTABLE REGION: FROM 1 TO 119443"/>
    <property type="match status" value="1"/>
</dbReference>
<reference evidence="8" key="1">
    <citation type="submission" date="2016-02" db="EMBL/GenBank/DDBJ databases">
        <authorList>
            <person name="Wibberg D."/>
        </authorList>
    </citation>
    <scope>NUCLEOTIDE SEQUENCE [LARGE SCALE GENOMIC DNA]</scope>
</reference>
<dbReference type="Pfam" id="PF00753">
    <property type="entry name" value="Lactamase_B"/>
    <property type="match status" value="1"/>
</dbReference>
<name>A0A1C3NXL6_9ACTN</name>
<gene>
    <name evidence="7" type="ORF">FDG2_2373</name>
</gene>
<evidence type="ECO:0000256" key="2">
    <source>
        <dbReference type="ARBA" id="ARBA00007749"/>
    </source>
</evidence>
<evidence type="ECO:0000256" key="3">
    <source>
        <dbReference type="ARBA" id="ARBA00022723"/>
    </source>
</evidence>
<proteinExistence type="inferred from homology"/>
<comment type="similarity">
    <text evidence="2">Belongs to the metallo-beta-lactamase superfamily.</text>
</comment>
<dbReference type="GO" id="GO:0046872">
    <property type="term" value="F:metal ion binding"/>
    <property type="evidence" value="ECO:0007669"/>
    <property type="project" value="UniProtKB-KW"/>
</dbReference>
<evidence type="ECO:0000256" key="1">
    <source>
        <dbReference type="ARBA" id="ARBA00001947"/>
    </source>
</evidence>
<keyword evidence="5" id="KW-0862">Zinc</keyword>
<evidence type="ECO:0000313" key="8">
    <source>
        <dbReference type="Proteomes" id="UP000199013"/>
    </source>
</evidence>
<dbReference type="SUPFAM" id="SSF56281">
    <property type="entry name" value="Metallo-hydrolase/oxidoreductase"/>
    <property type="match status" value="1"/>
</dbReference>
<dbReference type="PANTHER" id="PTHR42978">
    <property type="entry name" value="QUORUM-QUENCHING LACTONASE YTNP-RELATED-RELATED"/>
    <property type="match status" value="1"/>
</dbReference>
<accession>A0A1C3NXL6</accession>
<organism evidence="7 8">
    <name type="scientific">Candidatus Protofrankia californiensis</name>
    <dbReference type="NCBI Taxonomy" id="1839754"/>
    <lineage>
        <taxon>Bacteria</taxon>
        <taxon>Bacillati</taxon>
        <taxon>Actinomycetota</taxon>
        <taxon>Actinomycetes</taxon>
        <taxon>Frankiales</taxon>
        <taxon>Frankiaceae</taxon>
        <taxon>Protofrankia</taxon>
    </lineage>
</organism>
<evidence type="ECO:0000259" key="6">
    <source>
        <dbReference type="SMART" id="SM00849"/>
    </source>
</evidence>
<sequence length="293" mass="31332">MARGVRRVIPLTLGWAEVPYSMSVHGAPDDVRLREPVPALLVETDGGWLLIDTGFNPAFVRDEALCRRFHHDTGVAVWLPAGDGDPLEAELERVGLALERIDVVAVSHLHNDHAGGLRHFAGRTTPVHIQRRELDHGLSTHPAALEADGIIRVDFDHPAITWEVADGDIDGDIEIVPGVTAVLTAGHTPGHQSFVVELDPAVGGGGYVFAFDAADLRENIDHERPVGGTIGVPPEATVEPIRRLKAIASERGLRLVPGHDPVAWPALTAELSAPAARDPLANRSDGAVPPALR</sequence>
<dbReference type="AlphaFoldDB" id="A0A1C3NXL6"/>
<dbReference type="Proteomes" id="UP000199013">
    <property type="component" value="Unassembled WGS sequence"/>
</dbReference>
<dbReference type="Gene3D" id="3.60.15.10">
    <property type="entry name" value="Ribonuclease Z/Hydroxyacylglutathione hydrolase-like"/>
    <property type="match status" value="1"/>
</dbReference>
<evidence type="ECO:0000256" key="5">
    <source>
        <dbReference type="ARBA" id="ARBA00022833"/>
    </source>
</evidence>
<keyword evidence="4" id="KW-0378">Hydrolase</keyword>
<evidence type="ECO:0000256" key="4">
    <source>
        <dbReference type="ARBA" id="ARBA00022801"/>
    </source>
</evidence>
<dbReference type="InterPro" id="IPR001279">
    <property type="entry name" value="Metallo-B-lactamas"/>
</dbReference>
<dbReference type="SMART" id="SM00849">
    <property type="entry name" value="Lactamase_B"/>
    <property type="match status" value="1"/>
</dbReference>
<evidence type="ECO:0000313" key="7">
    <source>
        <dbReference type="EMBL" id="SBW22258.1"/>
    </source>
</evidence>
<dbReference type="EMBL" id="FLUV01000999">
    <property type="protein sequence ID" value="SBW22258.1"/>
    <property type="molecule type" value="Genomic_DNA"/>
</dbReference>
<protein>
    <submittedName>
        <fullName evidence="7">Beta-lactamase domain-containing protein</fullName>
    </submittedName>
</protein>
<comment type="cofactor">
    <cofactor evidence="1">
        <name>Zn(2+)</name>
        <dbReference type="ChEBI" id="CHEBI:29105"/>
    </cofactor>
</comment>